<evidence type="ECO:0000256" key="1">
    <source>
        <dbReference type="SAM" id="MobiDB-lite"/>
    </source>
</evidence>
<dbReference type="Proteomes" id="UP000008021">
    <property type="component" value="Chromosome 3"/>
</dbReference>
<dbReference type="AlphaFoldDB" id="A0A0E0D2K5"/>
<reference evidence="2" key="2">
    <citation type="submission" date="2018-05" db="EMBL/GenBank/DDBJ databases">
        <title>OmerRS3 (Oryza meridionalis Reference Sequence Version 3).</title>
        <authorList>
            <person name="Zhang J."/>
            <person name="Kudrna D."/>
            <person name="Lee S."/>
            <person name="Talag J."/>
            <person name="Welchert J."/>
            <person name="Wing R.A."/>
        </authorList>
    </citation>
    <scope>NUCLEOTIDE SEQUENCE [LARGE SCALE GENOMIC DNA]</scope>
    <source>
        <strain evidence="2">cv. OR44</strain>
    </source>
</reference>
<proteinExistence type="predicted"/>
<accession>A0A0E0D2K5</accession>
<sequence>MVGNKGFAYSNRNRPSGVTMALGDAPPRGRVDAIPRNQISSQEYCKPFNRLAERTLRRDPVRVNICRFILGSAG</sequence>
<evidence type="ECO:0000313" key="2">
    <source>
        <dbReference type="EnsemblPlants" id="OMERI03G20450.1"/>
    </source>
</evidence>
<protein>
    <submittedName>
        <fullName evidence="2">Uncharacterized protein</fullName>
    </submittedName>
</protein>
<dbReference type="EnsemblPlants" id="OMERI03G20450.1">
    <property type="protein sequence ID" value="OMERI03G20450.1"/>
    <property type="gene ID" value="OMERI03G20450"/>
</dbReference>
<feature type="region of interest" description="Disordered" evidence="1">
    <location>
        <begin position="1"/>
        <end position="30"/>
    </location>
</feature>
<name>A0A0E0D2K5_9ORYZ</name>
<dbReference type="HOGENOM" id="CLU_2642409_0_0_1"/>
<evidence type="ECO:0000313" key="3">
    <source>
        <dbReference type="Proteomes" id="UP000008021"/>
    </source>
</evidence>
<organism evidence="2">
    <name type="scientific">Oryza meridionalis</name>
    <dbReference type="NCBI Taxonomy" id="40149"/>
    <lineage>
        <taxon>Eukaryota</taxon>
        <taxon>Viridiplantae</taxon>
        <taxon>Streptophyta</taxon>
        <taxon>Embryophyta</taxon>
        <taxon>Tracheophyta</taxon>
        <taxon>Spermatophyta</taxon>
        <taxon>Magnoliopsida</taxon>
        <taxon>Liliopsida</taxon>
        <taxon>Poales</taxon>
        <taxon>Poaceae</taxon>
        <taxon>BOP clade</taxon>
        <taxon>Oryzoideae</taxon>
        <taxon>Oryzeae</taxon>
        <taxon>Oryzinae</taxon>
        <taxon>Oryza</taxon>
    </lineage>
</organism>
<keyword evidence="3" id="KW-1185">Reference proteome</keyword>
<dbReference type="Gramene" id="OMERI03G20450.1">
    <property type="protein sequence ID" value="OMERI03G20450.1"/>
    <property type="gene ID" value="OMERI03G20450"/>
</dbReference>
<reference evidence="2" key="1">
    <citation type="submission" date="2015-04" db="UniProtKB">
        <authorList>
            <consortium name="EnsemblPlants"/>
        </authorList>
    </citation>
    <scope>IDENTIFICATION</scope>
</reference>